<comment type="caution">
    <text evidence="2">Lacks conserved residue(s) required for the propagation of feature annotation.</text>
</comment>
<gene>
    <name evidence="3" type="ORF">J1605_007198</name>
</gene>
<dbReference type="Proteomes" id="UP001159641">
    <property type="component" value="Unassembled WGS sequence"/>
</dbReference>
<dbReference type="InterPro" id="IPR036055">
    <property type="entry name" value="LDL_receptor-like_sf"/>
</dbReference>
<keyword evidence="4" id="KW-1185">Reference proteome</keyword>
<reference evidence="3 4" key="1">
    <citation type="submission" date="2022-11" db="EMBL/GenBank/DDBJ databases">
        <title>Whole genome sequence of Eschrichtius robustus ER-17-0199.</title>
        <authorList>
            <person name="Bruniche-Olsen A."/>
            <person name="Black A.N."/>
            <person name="Fields C.J."/>
            <person name="Walden K."/>
            <person name="Dewoody J.A."/>
        </authorList>
    </citation>
    <scope>NUCLEOTIDE SEQUENCE [LARGE SCALE GENOMIC DNA]</scope>
    <source>
        <strain evidence="3">ER-17-0199</strain>
        <tissue evidence="3">Blubber</tissue>
    </source>
</reference>
<dbReference type="InterPro" id="IPR002172">
    <property type="entry name" value="LDrepeatLR_classA_rpt"/>
</dbReference>
<dbReference type="SUPFAM" id="SSF57424">
    <property type="entry name" value="LDL receptor-like module"/>
    <property type="match status" value="1"/>
</dbReference>
<name>A0AB34H3F7_ESCRO</name>
<evidence type="ECO:0000313" key="4">
    <source>
        <dbReference type="Proteomes" id="UP001159641"/>
    </source>
</evidence>
<accession>A0AB34H3F7</accession>
<dbReference type="PROSITE" id="PS50068">
    <property type="entry name" value="LDLRA_2"/>
    <property type="match status" value="1"/>
</dbReference>
<dbReference type="Pfam" id="PF00057">
    <property type="entry name" value="Ldl_recept_a"/>
    <property type="match status" value="1"/>
</dbReference>
<evidence type="ECO:0000256" key="1">
    <source>
        <dbReference type="ARBA" id="ARBA00023157"/>
    </source>
</evidence>
<proteinExistence type="predicted"/>
<sequence length="57" mass="5962">MMPPSVCLPRAFHCDGVDDCGNGADEENCGDTSGWATLFGTVHGDANNVALTQECCK</sequence>
<dbReference type="Gene3D" id="4.10.400.10">
    <property type="entry name" value="Low-density Lipoprotein Receptor"/>
    <property type="match status" value="1"/>
</dbReference>
<dbReference type="EMBL" id="JAIQCJ010002014">
    <property type="protein sequence ID" value="KAJ8785601.1"/>
    <property type="molecule type" value="Genomic_DNA"/>
</dbReference>
<protein>
    <submittedName>
        <fullName evidence="3">Uncharacterized protein</fullName>
    </submittedName>
</protein>
<keyword evidence="1 2" id="KW-1015">Disulfide bond</keyword>
<feature type="disulfide bond" evidence="2">
    <location>
        <begin position="14"/>
        <end position="29"/>
    </location>
</feature>
<dbReference type="CDD" id="cd00112">
    <property type="entry name" value="LDLa"/>
    <property type="match status" value="1"/>
</dbReference>
<dbReference type="SMART" id="SM00192">
    <property type="entry name" value="LDLa"/>
    <property type="match status" value="1"/>
</dbReference>
<comment type="caution">
    <text evidence="3">The sequence shown here is derived from an EMBL/GenBank/DDBJ whole genome shotgun (WGS) entry which is preliminary data.</text>
</comment>
<organism evidence="3 4">
    <name type="scientific">Eschrichtius robustus</name>
    <name type="common">California gray whale</name>
    <name type="synonym">Eschrichtius gibbosus</name>
    <dbReference type="NCBI Taxonomy" id="9764"/>
    <lineage>
        <taxon>Eukaryota</taxon>
        <taxon>Metazoa</taxon>
        <taxon>Chordata</taxon>
        <taxon>Craniata</taxon>
        <taxon>Vertebrata</taxon>
        <taxon>Euteleostomi</taxon>
        <taxon>Mammalia</taxon>
        <taxon>Eutheria</taxon>
        <taxon>Laurasiatheria</taxon>
        <taxon>Artiodactyla</taxon>
        <taxon>Whippomorpha</taxon>
        <taxon>Cetacea</taxon>
        <taxon>Mysticeti</taxon>
        <taxon>Eschrichtiidae</taxon>
        <taxon>Eschrichtius</taxon>
    </lineage>
</organism>
<dbReference type="AlphaFoldDB" id="A0AB34H3F7"/>
<evidence type="ECO:0000313" key="3">
    <source>
        <dbReference type="EMBL" id="KAJ8785601.1"/>
    </source>
</evidence>
<evidence type="ECO:0000256" key="2">
    <source>
        <dbReference type="PROSITE-ProRule" id="PRU00124"/>
    </source>
</evidence>